<dbReference type="GO" id="GO:0003743">
    <property type="term" value="F:translation initiation factor activity"/>
    <property type="evidence" value="ECO:0007669"/>
    <property type="project" value="InterPro"/>
</dbReference>
<evidence type="ECO:0000256" key="6">
    <source>
        <dbReference type="PROSITE-ProRule" id="PRU00221"/>
    </source>
</evidence>
<evidence type="ECO:0000313" key="9">
    <source>
        <dbReference type="EMBL" id="PVU94667.1"/>
    </source>
</evidence>
<dbReference type="EMBL" id="MBFR01000080">
    <property type="protein sequence ID" value="PVU94667.1"/>
    <property type="molecule type" value="Genomic_DNA"/>
</dbReference>
<evidence type="ECO:0000256" key="1">
    <source>
        <dbReference type="ARBA" id="ARBA00008075"/>
    </source>
</evidence>
<dbReference type="InterPro" id="IPR051243">
    <property type="entry name" value="PcG_WD-repeat"/>
</dbReference>
<dbReference type="Proteomes" id="UP000245383">
    <property type="component" value="Unassembled WGS sequence"/>
</dbReference>
<dbReference type="InterPro" id="IPR036787">
    <property type="entry name" value="T_IF-3_N_sf"/>
</dbReference>
<sequence length="846" mass="96290">MFARNLQKNKEKQSRTLVNTRDKPKDKTTKEALKSRIFSQENEDPEYERFSKLQLSSRIASIKKAEEFLNDTEIRQIKSLCNKNTEIEFCSSNYSVVGALKNVPEIIEKAAGKKSIKFILSDLRGCDTVVICCTDTLTDIERYRFGYIVAVKTPSCTNQPLAFLTVKSQDQLLLIGKSKFAESNSLCDYHLANAYQVSRRKRSLFYESTTPTILLPQKIKKIKAESVEIPYSLLDYEKEVPFKRPRLDNDATLIHMNNGQDQHNNFKEIEQNTAETEASLVLLQSPSCELTLREVFNNMYLRRIVKENHGVEINRLCLNFVRAENVRFVEISDSAEDYNDSQDKNYNPSMQQVSNSESEKPSNHSIEVEDTDLFVEQNVIKNKRDPEDYSNVLLTVSTSQANIYDNEHCGDHLDIMSNYRSDKENSIVTGCWVSASLDSVFCLGDCNGSIKVISVANSKEIAIIEAHNDKIVDLQPFPTMKLTVLSVSQDKIIKLWDITSKTPLLEIEYSATVASFSLDGKWLVTGSSTGEIRLWDLSTFNLKTCQKDVESAKPLSLSVESSIMICPAKKTPFAKTDCIKLLKGKILSKNILGRFELYDIENKKILNTFTIPNNENNSCTFDVRVLSKKQLYSTIKSVTYAEQKSRPIWMHQKSILANCTYYNIIAKGLSTKADPQELVNENIHSKTIFLILADGTQQGVTETQVALKNIDKTKFYIRVVDSSQVPPIAKVFSLADLNKRVKKAQDSTKQSKPLKIKTKTMEIKSGIQPKDLIYKNKQVKSFLESRYRVLIKIVPKDRKSEFQESAKTVMNSILEDNKGLYSIIREPVFENRTYLAFIEGKVKVEK</sequence>
<evidence type="ECO:0000256" key="7">
    <source>
        <dbReference type="SAM" id="MobiDB-lite"/>
    </source>
</evidence>
<dbReference type="PANTHER" id="PTHR10253">
    <property type="entry name" value="POLYCOMB PROTEIN"/>
    <property type="match status" value="1"/>
</dbReference>
<dbReference type="PROSITE" id="PS50082">
    <property type="entry name" value="WD_REPEATS_2"/>
    <property type="match status" value="2"/>
</dbReference>
<dbReference type="SMART" id="SM00320">
    <property type="entry name" value="WD40"/>
    <property type="match status" value="2"/>
</dbReference>
<dbReference type="Gene3D" id="3.10.20.80">
    <property type="entry name" value="Translation initiation factor 3 (IF-3), N-terminal domain"/>
    <property type="match status" value="1"/>
</dbReference>
<feature type="region of interest" description="Disordered" evidence="7">
    <location>
        <begin position="1"/>
        <end position="32"/>
    </location>
</feature>
<feature type="compositionally biased region" description="Basic and acidic residues" evidence="7">
    <location>
        <begin position="8"/>
        <end position="32"/>
    </location>
</feature>
<proteinExistence type="inferred from homology"/>
<dbReference type="PROSITE" id="PS00678">
    <property type="entry name" value="WD_REPEATS_1"/>
    <property type="match status" value="1"/>
</dbReference>
<dbReference type="InterPro" id="IPR019814">
    <property type="entry name" value="Translation_initiation_fac_3_N"/>
</dbReference>
<dbReference type="Gene3D" id="2.130.10.10">
    <property type="entry name" value="YVTN repeat-like/Quinoprotein amine dehydrogenase"/>
    <property type="match status" value="1"/>
</dbReference>
<dbReference type="InterPro" id="IPR036322">
    <property type="entry name" value="WD40_repeat_dom_sf"/>
</dbReference>
<feature type="repeat" description="WD" evidence="6">
    <location>
        <begin position="515"/>
        <end position="539"/>
    </location>
</feature>
<feature type="repeat" description="WD" evidence="6">
    <location>
        <begin position="464"/>
        <end position="506"/>
    </location>
</feature>
<evidence type="ECO:0000256" key="3">
    <source>
        <dbReference type="ARBA" id="ARBA00022737"/>
    </source>
</evidence>
<keyword evidence="3" id="KW-0677">Repeat</keyword>
<dbReference type="SUPFAM" id="SSF50978">
    <property type="entry name" value="WD40 repeat-like"/>
    <property type="match status" value="1"/>
</dbReference>
<keyword evidence="4" id="KW-0805">Transcription regulation</keyword>
<dbReference type="InterPro" id="IPR001680">
    <property type="entry name" value="WD40_rpt"/>
</dbReference>
<organism evidence="9 10">
    <name type="scientific">Smittium simulii</name>
    <dbReference type="NCBI Taxonomy" id="133385"/>
    <lineage>
        <taxon>Eukaryota</taxon>
        <taxon>Fungi</taxon>
        <taxon>Fungi incertae sedis</taxon>
        <taxon>Zoopagomycota</taxon>
        <taxon>Kickxellomycotina</taxon>
        <taxon>Harpellomycetes</taxon>
        <taxon>Harpellales</taxon>
        <taxon>Legeriomycetaceae</taxon>
        <taxon>Smittium</taxon>
    </lineage>
</organism>
<accession>A0A2T9YQQ5</accession>
<evidence type="ECO:0000256" key="2">
    <source>
        <dbReference type="ARBA" id="ARBA00022574"/>
    </source>
</evidence>
<evidence type="ECO:0000259" key="8">
    <source>
        <dbReference type="Pfam" id="PF05198"/>
    </source>
</evidence>
<protein>
    <recommendedName>
        <fullName evidence="8">Translation initiation factor 3 N-terminal domain-containing protein</fullName>
    </recommendedName>
</protein>
<dbReference type="InterPro" id="IPR012340">
    <property type="entry name" value="NA-bd_OB-fold"/>
</dbReference>
<dbReference type="Gene3D" id="3.30.110.10">
    <property type="entry name" value="Translation initiation factor 3 (IF-3), C-terminal domain"/>
    <property type="match status" value="1"/>
</dbReference>
<keyword evidence="10" id="KW-1185">Reference proteome</keyword>
<feature type="compositionally biased region" description="Polar residues" evidence="7">
    <location>
        <begin position="344"/>
        <end position="356"/>
    </location>
</feature>
<dbReference type="SUPFAM" id="SSF54364">
    <property type="entry name" value="Translation initiation factor IF3, N-terminal domain"/>
    <property type="match status" value="1"/>
</dbReference>
<dbReference type="OrthoDB" id="7318948at2759"/>
<dbReference type="AlphaFoldDB" id="A0A2T9YQQ5"/>
<dbReference type="STRING" id="133385.A0A2T9YQQ5"/>
<dbReference type="InterPro" id="IPR015943">
    <property type="entry name" value="WD40/YVTN_repeat-like_dom_sf"/>
</dbReference>
<evidence type="ECO:0000313" key="10">
    <source>
        <dbReference type="Proteomes" id="UP000245383"/>
    </source>
</evidence>
<evidence type="ECO:0000256" key="5">
    <source>
        <dbReference type="ARBA" id="ARBA00023163"/>
    </source>
</evidence>
<keyword evidence="2 6" id="KW-0853">WD repeat</keyword>
<comment type="caution">
    <text evidence="9">The sequence shown here is derived from an EMBL/GenBank/DDBJ whole genome shotgun (WGS) entry which is preliminary data.</text>
</comment>
<feature type="domain" description="Translation initiation factor 3 N-terminal" evidence="8">
    <location>
        <begin position="679"/>
        <end position="734"/>
    </location>
</feature>
<reference evidence="9 10" key="1">
    <citation type="journal article" date="2018" name="MBio">
        <title>Comparative Genomics Reveals the Core Gene Toolbox for the Fungus-Insect Symbiosis.</title>
        <authorList>
            <person name="Wang Y."/>
            <person name="Stata M."/>
            <person name="Wang W."/>
            <person name="Stajich J.E."/>
            <person name="White M.M."/>
            <person name="Moncalvo J.M."/>
        </authorList>
    </citation>
    <scope>NUCLEOTIDE SEQUENCE [LARGE SCALE GENOMIC DNA]</scope>
    <source>
        <strain evidence="9 10">SWE-8-4</strain>
    </source>
</reference>
<dbReference type="InterPro" id="IPR036788">
    <property type="entry name" value="T_IF-3_C_sf"/>
</dbReference>
<gene>
    <name evidence="9" type="ORF">BB561_002369</name>
</gene>
<comment type="similarity">
    <text evidence="1">Belongs to the WD repeat ESC family.</text>
</comment>
<feature type="region of interest" description="Disordered" evidence="7">
    <location>
        <begin position="337"/>
        <end position="366"/>
    </location>
</feature>
<dbReference type="Pfam" id="PF00400">
    <property type="entry name" value="WD40"/>
    <property type="match status" value="2"/>
</dbReference>
<dbReference type="InterPro" id="IPR019775">
    <property type="entry name" value="WD40_repeat_CS"/>
</dbReference>
<dbReference type="Pfam" id="PF05198">
    <property type="entry name" value="IF3_N"/>
    <property type="match status" value="1"/>
</dbReference>
<evidence type="ECO:0000256" key="4">
    <source>
        <dbReference type="ARBA" id="ARBA00023015"/>
    </source>
</evidence>
<name>A0A2T9YQQ5_9FUNG</name>
<dbReference type="Gene3D" id="2.40.50.140">
    <property type="entry name" value="Nucleic acid-binding proteins"/>
    <property type="match status" value="1"/>
</dbReference>
<dbReference type="SUPFAM" id="SSF55200">
    <property type="entry name" value="Translation initiation factor IF3, C-terminal domain"/>
    <property type="match status" value="1"/>
</dbReference>
<keyword evidence="5" id="KW-0804">Transcription</keyword>